<organism evidence="2 3">
    <name type="scientific">Pseudooceanicola nanhaiensis</name>
    <dbReference type="NCBI Taxonomy" id="375761"/>
    <lineage>
        <taxon>Bacteria</taxon>
        <taxon>Pseudomonadati</taxon>
        <taxon>Pseudomonadota</taxon>
        <taxon>Alphaproteobacteria</taxon>
        <taxon>Rhodobacterales</taxon>
        <taxon>Paracoccaceae</taxon>
        <taxon>Pseudooceanicola</taxon>
    </lineage>
</organism>
<name>A0A917SI06_9RHOB</name>
<dbReference type="GO" id="GO:0016757">
    <property type="term" value="F:glycosyltransferase activity"/>
    <property type="evidence" value="ECO:0007669"/>
    <property type="project" value="InterPro"/>
</dbReference>
<dbReference type="AlphaFoldDB" id="A0A917SI06"/>
<proteinExistence type="predicted"/>
<feature type="domain" description="Glycosyltransferase 61 catalytic" evidence="1">
    <location>
        <begin position="95"/>
        <end position="264"/>
    </location>
</feature>
<sequence length="381" mass="41247">MSDETPDPNDPAGQPLPGGGWSEALLELSGALVVPPVESAFVQEAGVLHADGRYCAEGALWRKWRPLTTAPAAPTGDLQDLAGTWIWGGVLWQHFGHFLAESTVRFWAIPQVPGAAGLLFVPKRPGVGDQVAGFQRAFVDQMAPNMEIRVATAPVRVERLVVPGQGFGLGPIIRGTRVFRGAVHERFGAGIAAEGPGRLYVSRSALGTGRGGLIGESRLEEYLAAEGYEIFHPQKHPMKVQIARYKAARQVIGAEGSALHLFAMLARPHQQVAVILRRRSSASNFIEQHIESFGGRAPHAVQALRRIWMPEGTTAKRMGLGEIDFPQVEAELAAAGFVSGRAGWRDMTDAEVMALIGRRAQKMTPQLTRSRRQRRAAASVE</sequence>
<evidence type="ECO:0000313" key="3">
    <source>
        <dbReference type="Proteomes" id="UP000649829"/>
    </source>
</evidence>
<accession>A0A917SI06</accession>
<reference evidence="2" key="1">
    <citation type="journal article" date="2014" name="Int. J. Syst. Evol. Microbiol.">
        <title>Complete genome sequence of Corynebacterium casei LMG S-19264T (=DSM 44701T), isolated from a smear-ripened cheese.</title>
        <authorList>
            <consortium name="US DOE Joint Genome Institute (JGI-PGF)"/>
            <person name="Walter F."/>
            <person name="Albersmeier A."/>
            <person name="Kalinowski J."/>
            <person name="Ruckert C."/>
        </authorList>
    </citation>
    <scope>NUCLEOTIDE SEQUENCE</scope>
    <source>
        <strain evidence="2">CGMCC 1.6293</strain>
    </source>
</reference>
<comment type="caution">
    <text evidence="2">The sequence shown here is derived from an EMBL/GenBank/DDBJ whole genome shotgun (WGS) entry which is preliminary data.</text>
</comment>
<evidence type="ECO:0000313" key="2">
    <source>
        <dbReference type="EMBL" id="GGL82833.1"/>
    </source>
</evidence>
<dbReference type="InterPro" id="IPR049625">
    <property type="entry name" value="Glyco_transf_61_cat"/>
</dbReference>
<dbReference type="Proteomes" id="UP000649829">
    <property type="component" value="Unassembled WGS sequence"/>
</dbReference>
<evidence type="ECO:0000259" key="1">
    <source>
        <dbReference type="Pfam" id="PF04577"/>
    </source>
</evidence>
<keyword evidence="3" id="KW-1185">Reference proteome</keyword>
<reference evidence="2" key="2">
    <citation type="submission" date="2020-09" db="EMBL/GenBank/DDBJ databases">
        <authorList>
            <person name="Sun Q."/>
            <person name="Zhou Y."/>
        </authorList>
    </citation>
    <scope>NUCLEOTIDE SEQUENCE</scope>
    <source>
        <strain evidence="2">CGMCC 1.6293</strain>
    </source>
</reference>
<dbReference type="EMBL" id="BMLF01000001">
    <property type="protein sequence ID" value="GGL82833.1"/>
    <property type="molecule type" value="Genomic_DNA"/>
</dbReference>
<protein>
    <recommendedName>
        <fullName evidence="1">Glycosyltransferase 61 catalytic domain-containing protein</fullName>
    </recommendedName>
</protein>
<dbReference type="Pfam" id="PF04577">
    <property type="entry name" value="Glyco_transf_61"/>
    <property type="match status" value="1"/>
</dbReference>
<gene>
    <name evidence="2" type="ORF">GCM10011534_01180</name>
</gene>
<dbReference type="RefSeq" id="WP_028285096.1">
    <property type="nucleotide sequence ID" value="NZ_BMLF01000001.1"/>
</dbReference>